<dbReference type="PANTHER" id="PTHR30146">
    <property type="entry name" value="LACI-RELATED TRANSCRIPTIONAL REPRESSOR"/>
    <property type="match status" value="1"/>
</dbReference>
<dbReference type="InterPro" id="IPR000843">
    <property type="entry name" value="HTH_LacI"/>
</dbReference>
<reference evidence="5 6" key="1">
    <citation type="submission" date="2023-11" db="EMBL/GenBank/DDBJ databases">
        <title>Coraliomargarita sp. nov., isolated from marine algae.</title>
        <authorList>
            <person name="Lee J.K."/>
            <person name="Baek J.H."/>
            <person name="Kim J.M."/>
            <person name="Choi D.G."/>
            <person name="Jeon C.O."/>
        </authorList>
    </citation>
    <scope>NUCLEOTIDE SEQUENCE [LARGE SCALE GENOMIC DNA]</scope>
    <source>
        <strain evidence="5 6">J2-16</strain>
    </source>
</reference>
<gene>
    <name evidence="5" type="ORF">SH580_01095</name>
</gene>
<dbReference type="EMBL" id="CP138858">
    <property type="protein sequence ID" value="WPJ96297.1"/>
    <property type="molecule type" value="Genomic_DNA"/>
</dbReference>
<dbReference type="CDD" id="cd01392">
    <property type="entry name" value="HTH_LacI"/>
    <property type="match status" value="1"/>
</dbReference>
<evidence type="ECO:0000313" key="6">
    <source>
        <dbReference type="Proteomes" id="UP001324993"/>
    </source>
</evidence>
<evidence type="ECO:0000259" key="4">
    <source>
        <dbReference type="PROSITE" id="PS50932"/>
    </source>
</evidence>
<evidence type="ECO:0000256" key="2">
    <source>
        <dbReference type="ARBA" id="ARBA00023125"/>
    </source>
</evidence>
<dbReference type="RefSeq" id="WP_319833160.1">
    <property type="nucleotide sequence ID" value="NZ_CP138858.1"/>
</dbReference>
<keyword evidence="6" id="KW-1185">Reference proteome</keyword>
<feature type="domain" description="HTH lacI-type" evidence="4">
    <location>
        <begin position="3"/>
        <end position="57"/>
    </location>
</feature>
<dbReference type="Proteomes" id="UP001324993">
    <property type="component" value="Chromosome"/>
</dbReference>
<proteinExistence type="predicted"/>
<dbReference type="GO" id="GO:0003677">
    <property type="term" value="F:DNA binding"/>
    <property type="evidence" value="ECO:0007669"/>
    <property type="project" value="UniProtKB-KW"/>
</dbReference>
<keyword evidence="1" id="KW-0805">Transcription regulation</keyword>
<evidence type="ECO:0000313" key="5">
    <source>
        <dbReference type="EMBL" id="WPJ96297.1"/>
    </source>
</evidence>
<sequence length="143" mass="16400">MSISQRDLAKHLGLSPMTISLALRNSPRLPIATRERVQMAANELGYKPNPALAALNNHRRDRMLKTNNATLAFITNWQDEFGWRKSYVNFFYQGAVSRAAQCGYTLVPFWLKAYKSYKRASDVLYNRGIRGLVSHHWKTGRAK</sequence>
<dbReference type="Pfam" id="PF00356">
    <property type="entry name" value="LacI"/>
    <property type="match status" value="1"/>
</dbReference>
<dbReference type="SMART" id="SM00354">
    <property type="entry name" value="HTH_LACI"/>
    <property type="match status" value="1"/>
</dbReference>
<dbReference type="SUPFAM" id="SSF47413">
    <property type="entry name" value="lambda repressor-like DNA-binding domains"/>
    <property type="match status" value="1"/>
</dbReference>
<dbReference type="Gene3D" id="1.10.260.40">
    <property type="entry name" value="lambda repressor-like DNA-binding domains"/>
    <property type="match status" value="1"/>
</dbReference>
<evidence type="ECO:0000256" key="3">
    <source>
        <dbReference type="ARBA" id="ARBA00023163"/>
    </source>
</evidence>
<dbReference type="InterPro" id="IPR010982">
    <property type="entry name" value="Lambda_DNA-bd_dom_sf"/>
</dbReference>
<organism evidence="5 6">
    <name type="scientific">Coraliomargarita algicola</name>
    <dbReference type="NCBI Taxonomy" id="3092156"/>
    <lineage>
        <taxon>Bacteria</taxon>
        <taxon>Pseudomonadati</taxon>
        <taxon>Verrucomicrobiota</taxon>
        <taxon>Opitutia</taxon>
        <taxon>Puniceicoccales</taxon>
        <taxon>Coraliomargaritaceae</taxon>
        <taxon>Coraliomargarita</taxon>
    </lineage>
</organism>
<accession>A0ABZ0RL92</accession>
<name>A0ABZ0RL92_9BACT</name>
<evidence type="ECO:0000256" key="1">
    <source>
        <dbReference type="ARBA" id="ARBA00023015"/>
    </source>
</evidence>
<keyword evidence="3" id="KW-0804">Transcription</keyword>
<keyword evidence="2 5" id="KW-0238">DNA-binding</keyword>
<protein>
    <submittedName>
        <fullName evidence="5">LacI family DNA-binding transcriptional regulator</fullName>
    </submittedName>
</protein>
<dbReference type="PROSITE" id="PS50932">
    <property type="entry name" value="HTH_LACI_2"/>
    <property type="match status" value="1"/>
</dbReference>
<dbReference type="PANTHER" id="PTHR30146:SF153">
    <property type="entry name" value="LACTOSE OPERON REPRESSOR"/>
    <property type="match status" value="1"/>
</dbReference>